<comment type="caution">
    <text evidence="4">The sequence shown here is derived from an EMBL/GenBank/DDBJ whole genome shotgun (WGS) entry which is preliminary data.</text>
</comment>
<dbReference type="RefSeq" id="WP_203828194.1">
    <property type="nucleotide sequence ID" value="NZ_BAAATY010000028.1"/>
</dbReference>
<proteinExistence type="predicted"/>
<keyword evidence="5" id="KW-1185">Reference proteome</keyword>
<name>A0ABQ4BHI7_9ACTN</name>
<sequence length="349" mass="38487">MSGARSGCLPILALLASPCLAPYGVAAFATPVLAPYVYLNHPSSFAKDRTVWLVLLAAVPVLAFVLVRWASPAGGRLRGRGDRHPPASRARRPGLRARRPHPIRGYLDRMLLLVGSTSAVTLCLAWSGHDMYGPMAGVETMILLGAVGGTLIVVLVGIRGWDRPYVAPVTVEQVRAHNQRARKELRRIRADNERVTRMVAKLEAKLTDAHTRRDFAVLRTMHHESYGCADSVYVHYRSVEESLGLVSQLVRSVRITGWQPSGVVRRAVNRKARVAFVQLRTETGGLAGTAGELRSEWTRNRDLVQTLNVRTADLKCQIRDECGPAGLRWFEALQDRRDAARLAEGKPVS</sequence>
<keyword evidence="3" id="KW-1133">Transmembrane helix</keyword>
<feature type="compositionally biased region" description="Basic residues" evidence="2">
    <location>
        <begin position="89"/>
        <end position="100"/>
    </location>
</feature>
<feature type="coiled-coil region" evidence="1">
    <location>
        <begin position="171"/>
        <end position="205"/>
    </location>
</feature>
<evidence type="ECO:0000313" key="5">
    <source>
        <dbReference type="Proteomes" id="UP000624709"/>
    </source>
</evidence>
<protein>
    <submittedName>
        <fullName evidence="4">Uncharacterized protein</fullName>
    </submittedName>
</protein>
<keyword evidence="1" id="KW-0175">Coiled coil</keyword>
<dbReference type="Proteomes" id="UP000624709">
    <property type="component" value="Unassembled WGS sequence"/>
</dbReference>
<evidence type="ECO:0000256" key="2">
    <source>
        <dbReference type="SAM" id="MobiDB-lite"/>
    </source>
</evidence>
<gene>
    <name evidence="4" type="ORF">Apa02nite_062270</name>
</gene>
<accession>A0ABQ4BHI7</accession>
<keyword evidence="3" id="KW-0472">Membrane</keyword>
<feature type="transmembrane region" description="Helical" evidence="3">
    <location>
        <begin position="51"/>
        <end position="70"/>
    </location>
</feature>
<evidence type="ECO:0000313" key="4">
    <source>
        <dbReference type="EMBL" id="GIE70119.1"/>
    </source>
</evidence>
<evidence type="ECO:0000256" key="1">
    <source>
        <dbReference type="SAM" id="Coils"/>
    </source>
</evidence>
<dbReference type="EMBL" id="BOMS01000098">
    <property type="protein sequence ID" value="GIE70119.1"/>
    <property type="molecule type" value="Genomic_DNA"/>
</dbReference>
<reference evidence="4 5" key="1">
    <citation type="submission" date="2021-01" db="EMBL/GenBank/DDBJ databases">
        <title>Whole genome shotgun sequence of Actinoplanes palleronii NBRC 14916.</title>
        <authorList>
            <person name="Komaki H."/>
            <person name="Tamura T."/>
        </authorList>
    </citation>
    <scope>NUCLEOTIDE SEQUENCE [LARGE SCALE GENOMIC DNA]</scope>
    <source>
        <strain evidence="4 5">NBRC 14916</strain>
    </source>
</reference>
<feature type="transmembrane region" description="Helical" evidence="3">
    <location>
        <begin position="140"/>
        <end position="158"/>
    </location>
</feature>
<feature type="region of interest" description="Disordered" evidence="2">
    <location>
        <begin position="77"/>
        <end position="100"/>
    </location>
</feature>
<feature type="transmembrane region" description="Helical" evidence="3">
    <location>
        <begin position="106"/>
        <end position="128"/>
    </location>
</feature>
<organism evidence="4 5">
    <name type="scientific">Actinoplanes palleronii</name>
    <dbReference type="NCBI Taxonomy" id="113570"/>
    <lineage>
        <taxon>Bacteria</taxon>
        <taxon>Bacillati</taxon>
        <taxon>Actinomycetota</taxon>
        <taxon>Actinomycetes</taxon>
        <taxon>Micromonosporales</taxon>
        <taxon>Micromonosporaceae</taxon>
        <taxon>Actinoplanes</taxon>
    </lineage>
</organism>
<evidence type="ECO:0000256" key="3">
    <source>
        <dbReference type="SAM" id="Phobius"/>
    </source>
</evidence>
<keyword evidence="3" id="KW-0812">Transmembrane</keyword>